<dbReference type="InterPro" id="IPR050090">
    <property type="entry name" value="Tyrosine_recombinase_XerCD"/>
</dbReference>
<name>A0ABT0GT81_9HYPH</name>
<dbReference type="Gene3D" id="1.10.443.10">
    <property type="entry name" value="Intergrase catalytic core"/>
    <property type="match status" value="1"/>
</dbReference>
<evidence type="ECO:0000256" key="3">
    <source>
        <dbReference type="SAM" id="MobiDB-lite"/>
    </source>
</evidence>
<evidence type="ECO:0000256" key="1">
    <source>
        <dbReference type="ARBA" id="ARBA00022908"/>
    </source>
</evidence>
<dbReference type="InterPro" id="IPR011010">
    <property type="entry name" value="DNA_brk_join_enz"/>
</dbReference>
<dbReference type="InterPro" id="IPR002104">
    <property type="entry name" value="Integrase_catalytic"/>
</dbReference>
<feature type="compositionally biased region" description="Basic and acidic residues" evidence="3">
    <location>
        <begin position="51"/>
        <end position="65"/>
    </location>
</feature>
<dbReference type="Pfam" id="PF00589">
    <property type="entry name" value="Phage_integrase"/>
    <property type="match status" value="1"/>
</dbReference>
<proteinExistence type="predicted"/>
<dbReference type="PANTHER" id="PTHR30349:SF64">
    <property type="entry name" value="PROPHAGE INTEGRASE INTD-RELATED"/>
    <property type="match status" value="1"/>
</dbReference>
<dbReference type="PANTHER" id="PTHR30349">
    <property type="entry name" value="PHAGE INTEGRASE-RELATED"/>
    <property type="match status" value="1"/>
</dbReference>
<comment type="caution">
    <text evidence="5">The sequence shown here is derived from an EMBL/GenBank/DDBJ whole genome shotgun (WGS) entry which is preliminary data.</text>
</comment>
<dbReference type="PROSITE" id="PS51898">
    <property type="entry name" value="TYR_RECOMBINASE"/>
    <property type="match status" value="1"/>
</dbReference>
<accession>A0ABT0GT81</accession>
<feature type="region of interest" description="Disordered" evidence="3">
    <location>
        <begin position="38"/>
        <end position="67"/>
    </location>
</feature>
<reference evidence="5" key="1">
    <citation type="submission" date="2022-04" db="EMBL/GenBank/DDBJ databases">
        <title>Roseibium sp. CAU 1639 isolated from mud.</title>
        <authorList>
            <person name="Kim W."/>
        </authorList>
    </citation>
    <scope>NUCLEOTIDE SEQUENCE</scope>
    <source>
        <strain evidence="5">CAU 1639</strain>
    </source>
</reference>
<dbReference type="RefSeq" id="WP_248152766.1">
    <property type="nucleotide sequence ID" value="NZ_JALNMJ010000004.1"/>
</dbReference>
<dbReference type="InterPro" id="IPR013762">
    <property type="entry name" value="Integrase-like_cat_sf"/>
</dbReference>
<evidence type="ECO:0000313" key="6">
    <source>
        <dbReference type="Proteomes" id="UP001431221"/>
    </source>
</evidence>
<protein>
    <submittedName>
        <fullName evidence="5">Tyrosine-type recombinase/integrase</fullName>
    </submittedName>
</protein>
<gene>
    <name evidence="5" type="ORF">M0H32_07495</name>
</gene>
<keyword evidence="6" id="KW-1185">Reference proteome</keyword>
<evidence type="ECO:0000259" key="4">
    <source>
        <dbReference type="PROSITE" id="PS51898"/>
    </source>
</evidence>
<sequence>MSVFRARKRDKTTGEWGFTSPYYHYDFVLTIDGHRRRFHGSTGETTKSRAQKFEDKEKRRVRDEGPNDNMTLGEACLRYHEEVIEGTSNEINELAAMKHCCRLIGSDRRLTSLTTDDIAIAVRKRAGETKGKKNPTLIAPATVNRQIIEIMRKVLKRAKRVWHVRLDLDAYDWAGMRLKEPKERVREFVGDEADRFWDMMRADYAPFVWFLLSRGLRVNAVTGMSKDRLDEPRNRIQIWIKGEGWVWVPVTKEQMAVIVQEAKKAPGKAVWSYEMQRHPHRGKRRPITYNGFRRTIQTALKAAGITDFRIHDLRHDFASKLLRKTRDLALVQKALKHADISSTVRYAHVLDEDVREGLEALENIRPLTGNKSKNFRRN</sequence>
<evidence type="ECO:0000256" key="2">
    <source>
        <dbReference type="ARBA" id="ARBA00023172"/>
    </source>
</evidence>
<dbReference type="SUPFAM" id="SSF56349">
    <property type="entry name" value="DNA breaking-rejoining enzymes"/>
    <property type="match status" value="1"/>
</dbReference>
<keyword evidence="2" id="KW-0233">DNA recombination</keyword>
<keyword evidence="1" id="KW-0229">DNA integration</keyword>
<dbReference type="Proteomes" id="UP001431221">
    <property type="component" value="Unassembled WGS sequence"/>
</dbReference>
<dbReference type="EMBL" id="JALNMJ010000004">
    <property type="protein sequence ID" value="MCK7611998.1"/>
    <property type="molecule type" value="Genomic_DNA"/>
</dbReference>
<evidence type="ECO:0000313" key="5">
    <source>
        <dbReference type="EMBL" id="MCK7611998.1"/>
    </source>
</evidence>
<feature type="domain" description="Tyr recombinase" evidence="4">
    <location>
        <begin position="179"/>
        <end position="359"/>
    </location>
</feature>
<organism evidence="5 6">
    <name type="scientific">Roseibium sediminicola</name>
    <dbReference type="NCBI Taxonomy" id="2933272"/>
    <lineage>
        <taxon>Bacteria</taxon>
        <taxon>Pseudomonadati</taxon>
        <taxon>Pseudomonadota</taxon>
        <taxon>Alphaproteobacteria</taxon>
        <taxon>Hyphomicrobiales</taxon>
        <taxon>Stappiaceae</taxon>
        <taxon>Roseibium</taxon>
    </lineage>
</organism>